<keyword evidence="2" id="KW-1185">Reference proteome</keyword>
<evidence type="ECO:0000313" key="2">
    <source>
        <dbReference type="Proteomes" id="UP000427769"/>
    </source>
</evidence>
<dbReference type="EMBL" id="AP021875">
    <property type="protein sequence ID" value="BBO75668.1"/>
    <property type="molecule type" value="Genomic_DNA"/>
</dbReference>
<dbReference type="AlphaFoldDB" id="A0A5K7Z3W4"/>
<dbReference type="Proteomes" id="UP000427769">
    <property type="component" value="Chromosome"/>
</dbReference>
<protein>
    <submittedName>
        <fullName evidence="1">Uncharacterized protein</fullName>
    </submittedName>
</protein>
<evidence type="ECO:0000313" key="1">
    <source>
        <dbReference type="EMBL" id="BBO75668.1"/>
    </source>
</evidence>
<reference evidence="1 2" key="1">
    <citation type="submission" date="2019-11" db="EMBL/GenBank/DDBJ databases">
        <title>Comparative genomics of hydrocarbon-degrading Desulfosarcina strains.</title>
        <authorList>
            <person name="Watanabe M."/>
            <person name="Kojima H."/>
            <person name="Fukui M."/>
        </authorList>
    </citation>
    <scope>NUCLEOTIDE SEQUENCE [LARGE SCALE GENOMIC DNA]</scope>
    <source>
        <strain evidence="1 2">PP31</strain>
    </source>
</reference>
<organism evidence="1 2">
    <name type="scientific">Desulfosarcina widdelii</name>
    <dbReference type="NCBI Taxonomy" id="947919"/>
    <lineage>
        <taxon>Bacteria</taxon>
        <taxon>Pseudomonadati</taxon>
        <taxon>Thermodesulfobacteriota</taxon>
        <taxon>Desulfobacteria</taxon>
        <taxon>Desulfobacterales</taxon>
        <taxon>Desulfosarcinaceae</taxon>
        <taxon>Desulfosarcina</taxon>
    </lineage>
</organism>
<gene>
    <name evidence="1" type="ORF">DSCW_30850</name>
</gene>
<sequence length="83" mass="9578">MKSTWEKIFEYASMPLHGTMSRKLRKGLRLQINEGKIYETAVLFLNEKFVRLTETEPDGTTANTYYDLDKIESIRTLSSGDAK</sequence>
<dbReference type="RefSeq" id="WP_155304568.1">
    <property type="nucleotide sequence ID" value="NZ_AP021875.1"/>
</dbReference>
<proteinExistence type="predicted"/>
<name>A0A5K7Z3W4_9BACT</name>
<dbReference type="KEGG" id="dwd:DSCW_30850"/>
<accession>A0A5K7Z3W4</accession>
<dbReference type="OrthoDB" id="595245at2"/>